<dbReference type="AlphaFoldDB" id="A0A0G4J7E9"/>
<dbReference type="GO" id="GO:0046872">
    <property type="term" value="F:metal ion binding"/>
    <property type="evidence" value="ECO:0007669"/>
    <property type="project" value="UniProtKB-KW"/>
</dbReference>
<evidence type="ECO:0000256" key="3">
    <source>
        <dbReference type="ARBA" id="ARBA00004496"/>
    </source>
</evidence>
<dbReference type="PIRSF" id="PIRSF000904">
    <property type="entry name" value="FBPtase_SBPase"/>
    <property type="match status" value="1"/>
</dbReference>
<dbReference type="Proteomes" id="UP000039324">
    <property type="component" value="Unassembled WGS sequence"/>
</dbReference>
<comment type="catalytic activity">
    <reaction evidence="1">
        <text>beta-D-fructose 1,6-bisphosphate + H2O = beta-D-fructose 6-phosphate + phosphate</text>
        <dbReference type="Rhea" id="RHEA:11064"/>
        <dbReference type="ChEBI" id="CHEBI:15377"/>
        <dbReference type="ChEBI" id="CHEBI:32966"/>
        <dbReference type="ChEBI" id="CHEBI:43474"/>
        <dbReference type="ChEBI" id="CHEBI:57634"/>
        <dbReference type="EC" id="3.1.3.11"/>
    </reaction>
</comment>
<evidence type="ECO:0000259" key="15">
    <source>
        <dbReference type="Pfam" id="PF18913"/>
    </source>
</evidence>
<dbReference type="PRINTS" id="PR00115">
    <property type="entry name" value="F16BPHPHTASE"/>
</dbReference>
<reference evidence="17 19" key="2">
    <citation type="submission" date="2018-03" db="EMBL/GenBank/DDBJ databases">
        <authorList>
            <person name="Fogelqvist J."/>
        </authorList>
    </citation>
    <scope>NUCLEOTIDE SEQUENCE [LARGE SCALE GENOMIC DNA]</scope>
</reference>
<dbReference type="OMA" id="YIPENCP"/>
<keyword evidence="6" id="KW-0963">Cytoplasm</keyword>
<reference evidence="16 18" key="1">
    <citation type="submission" date="2015-02" db="EMBL/GenBank/DDBJ databases">
        <authorList>
            <person name="Chooi Y.-H."/>
        </authorList>
    </citation>
    <scope>NUCLEOTIDE SEQUENCE [LARGE SCALE GENOMIC DNA]</scope>
    <source>
        <strain evidence="16">E3</strain>
    </source>
</reference>
<evidence type="ECO:0000313" key="16">
    <source>
        <dbReference type="EMBL" id="CEP03171.1"/>
    </source>
</evidence>
<comment type="pathway">
    <text evidence="11">Carbohydrate biosynthesis.</text>
</comment>
<gene>
    <name evidence="16" type="ORF">PBRA_002931</name>
    <name evidence="17" type="ORF">PLBR_LOCUS2630</name>
</gene>
<dbReference type="SUPFAM" id="SSF56655">
    <property type="entry name" value="Carbohydrate phosphatase"/>
    <property type="match status" value="1"/>
</dbReference>
<keyword evidence="10 13" id="KW-0119">Carbohydrate metabolism</keyword>
<dbReference type="GO" id="GO:0006094">
    <property type="term" value="P:gluconeogenesis"/>
    <property type="evidence" value="ECO:0007669"/>
    <property type="project" value="TreeGrafter"/>
</dbReference>
<evidence type="ECO:0000313" key="18">
    <source>
        <dbReference type="Proteomes" id="UP000039324"/>
    </source>
</evidence>
<evidence type="ECO:0000256" key="11">
    <source>
        <dbReference type="ARBA" id="ARBA00024331"/>
    </source>
</evidence>
<feature type="domain" description="Fructose-1-6-bisphosphatase class I N-terminal" evidence="14">
    <location>
        <begin position="10"/>
        <end position="197"/>
    </location>
</feature>
<evidence type="ECO:0000259" key="14">
    <source>
        <dbReference type="Pfam" id="PF00316"/>
    </source>
</evidence>
<dbReference type="InterPro" id="IPR044015">
    <property type="entry name" value="FBPase_C_dom"/>
</dbReference>
<dbReference type="Gene3D" id="3.40.190.80">
    <property type="match status" value="1"/>
</dbReference>
<dbReference type="InterPro" id="IPR033391">
    <property type="entry name" value="FBPase_N"/>
</dbReference>
<evidence type="ECO:0000256" key="12">
    <source>
        <dbReference type="ARBA" id="ARBA00040159"/>
    </source>
</evidence>
<dbReference type="HAMAP" id="MF_01855">
    <property type="entry name" value="FBPase_class1"/>
    <property type="match status" value="1"/>
</dbReference>
<dbReference type="EMBL" id="OVEO01000004">
    <property type="protein sequence ID" value="SPQ95415.1"/>
    <property type="molecule type" value="Genomic_DNA"/>
</dbReference>
<evidence type="ECO:0000256" key="10">
    <source>
        <dbReference type="ARBA" id="ARBA00023277"/>
    </source>
</evidence>
<evidence type="ECO:0000256" key="5">
    <source>
        <dbReference type="ARBA" id="ARBA00013093"/>
    </source>
</evidence>
<dbReference type="Proteomes" id="UP000290189">
    <property type="component" value="Unassembled WGS sequence"/>
</dbReference>
<dbReference type="PANTHER" id="PTHR11556">
    <property type="entry name" value="FRUCTOSE-1,6-BISPHOSPHATASE-RELATED"/>
    <property type="match status" value="1"/>
</dbReference>
<evidence type="ECO:0000256" key="9">
    <source>
        <dbReference type="ARBA" id="ARBA00022842"/>
    </source>
</evidence>
<dbReference type="InterPro" id="IPR020548">
    <property type="entry name" value="Fructose_bisphosphatase_AS"/>
</dbReference>
<dbReference type="CDD" id="cd00354">
    <property type="entry name" value="FBPase"/>
    <property type="match status" value="1"/>
</dbReference>
<organism evidence="16 18">
    <name type="scientific">Plasmodiophora brassicae</name>
    <name type="common">Clubroot disease agent</name>
    <dbReference type="NCBI Taxonomy" id="37360"/>
    <lineage>
        <taxon>Eukaryota</taxon>
        <taxon>Sar</taxon>
        <taxon>Rhizaria</taxon>
        <taxon>Endomyxa</taxon>
        <taxon>Phytomyxea</taxon>
        <taxon>Plasmodiophorida</taxon>
        <taxon>Plasmodiophoridae</taxon>
        <taxon>Plasmodiophora</taxon>
    </lineage>
</organism>
<evidence type="ECO:0000256" key="13">
    <source>
        <dbReference type="RuleBase" id="RU000508"/>
    </source>
</evidence>
<evidence type="ECO:0000256" key="7">
    <source>
        <dbReference type="ARBA" id="ARBA00022723"/>
    </source>
</evidence>
<dbReference type="EC" id="3.1.3.11" evidence="5"/>
<dbReference type="Gene3D" id="3.30.540.10">
    <property type="entry name" value="Fructose-1,6-Bisphosphatase, subunit A, domain 1"/>
    <property type="match status" value="1"/>
</dbReference>
<protein>
    <recommendedName>
        <fullName evidence="12">Fructose-1,6-bisphosphatase, cytosolic</fullName>
        <ecNumber evidence="5">3.1.3.11</ecNumber>
    </recommendedName>
</protein>
<evidence type="ECO:0000256" key="8">
    <source>
        <dbReference type="ARBA" id="ARBA00022801"/>
    </source>
</evidence>
<dbReference type="GO" id="GO:0030388">
    <property type="term" value="P:fructose 1,6-bisphosphate metabolic process"/>
    <property type="evidence" value="ECO:0007669"/>
    <property type="project" value="TreeGrafter"/>
</dbReference>
<geneLocation type="mitochondrion" evidence="17"/>
<dbReference type="Pfam" id="PF18913">
    <property type="entry name" value="FBPase_C"/>
    <property type="match status" value="1"/>
</dbReference>
<dbReference type="EMBL" id="CDSF01000144">
    <property type="protein sequence ID" value="CEP03171.1"/>
    <property type="molecule type" value="Genomic_DNA"/>
</dbReference>
<evidence type="ECO:0000313" key="17">
    <source>
        <dbReference type="EMBL" id="SPQ95415.1"/>
    </source>
</evidence>
<sequence>MADEHRNPVTLSRFILTEQHAHPEASGDFTILLSSIQLACKVISNACSKAGIFKLYGLDGSTNTSGDTVKKLDVFSNDSFINALTFSNRVSIMVSEENDTPIYNNTATGKYFVAFDPLDGSSNIDANVSIGTIFGIWMNPDPDNTQKLENVLQPGSKLIAAGYAVYGAATMMVLSTGNGVNGFTLDPSLGEFILTHKDIRIPAKGSIYSINEGNSETWDGPTSKYVAMCKSSSGGRKAKSLRYIGSMVADVHRTLLYGGIFMYPGSKTSSKGKLRLLYEGAPMAFIMQQAGGKGSTGKENLLDIVPKSLHEPRPVFLGSREDVDEIERLYKAAA</sequence>
<dbReference type="GO" id="GO:0005829">
    <property type="term" value="C:cytosol"/>
    <property type="evidence" value="ECO:0007669"/>
    <property type="project" value="TreeGrafter"/>
</dbReference>
<dbReference type="GO" id="GO:0042132">
    <property type="term" value="F:fructose 1,6-bisphosphate 1-phosphatase activity"/>
    <property type="evidence" value="ECO:0007669"/>
    <property type="project" value="UniProtKB-EC"/>
</dbReference>
<evidence type="ECO:0000313" key="19">
    <source>
        <dbReference type="Proteomes" id="UP000290189"/>
    </source>
</evidence>
<evidence type="ECO:0000256" key="6">
    <source>
        <dbReference type="ARBA" id="ARBA00022490"/>
    </source>
</evidence>
<dbReference type="OrthoDB" id="10256725at2759"/>
<name>A0A0G4J7E9_PLABS</name>
<dbReference type="PANTHER" id="PTHR11556:SF41">
    <property type="entry name" value="FRUCTOSE-1,6-BISPHOSPHATASE, CYTOSOLIC"/>
    <property type="match status" value="1"/>
</dbReference>
<comment type="subcellular location">
    <subcellularLocation>
        <location evidence="3">Cytoplasm</location>
    </subcellularLocation>
</comment>
<keyword evidence="17" id="KW-0496">Mitochondrion</keyword>
<dbReference type="FunFam" id="3.40.190.80:FF:000001">
    <property type="entry name" value="Fructose-1,6-bisphosphatase class 1"/>
    <property type="match status" value="1"/>
</dbReference>
<dbReference type="FunFam" id="3.30.540.10:FF:000002">
    <property type="entry name" value="Fructose-1,6-bisphosphatase class 1"/>
    <property type="match status" value="1"/>
</dbReference>
<dbReference type="STRING" id="37360.A0A0G4J7E9"/>
<keyword evidence="8 13" id="KW-0378">Hydrolase</keyword>
<evidence type="ECO:0000256" key="2">
    <source>
        <dbReference type="ARBA" id="ARBA00001946"/>
    </source>
</evidence>
<evidence type="ECO:0000256" key="1">
    <source>
        <dbReference type="ARBA" id="ARBA00001273"/>
    </source>
</evidence>
<keyword evidence="18" id="KW-1185">Reference proteome</keyword>
<dbReference type="PROSITE" id="PS00124">
    <property type="entry name" value="FBPASE"/>
    <property type="match status" value="1"/>
</dbReference>
<keyword evidence="9" id="KW-0460">Magnesium</keyword>
<accession>A0A0G4J7E9</accession>
<comment type="similarity">
    <text evidence="4 13">Belongs to the FBPase class 1 family.</text>
</comment>
<dbReference type="PIRSF" id="PIRSF500210">
    <property type="entry name" value="FBPtase"/>
    <property type="match status" value="1"/>
</dbReference>
<comment type="cofactor">
    <cofactor evidence="2">
        <name>Mg(2+)</name>
        <dbReference type="ChEBI" id="CHEBI:18420"/>
    </cofactor>
</comment>
<evidence type="ECO:0000256" key="4">
    <source>
        <dbReference type="ARBA" id="ARBA00010941"/>
    </source>
</evidence>
<dbReference type="GO" id="GO:0005986">
    <property type="term" value="P:sucrose biosynthetic process"/>
    <property type="evidence" value="ECO:0007669"/>
    <property type="project" value="TreeGrafter"/>
</dbReference>
<dbReference type="Pfam" id="PF00316">
    <property type="entry name" value="FBPase"/>
    <property type="match status" value="1"/>
</dbReference>
<feature type="domain" description="Fructose-1-6-bisphosphatase class 1 C-terminal" evidence="15">
    <location>
        <begin position="201"/>
        <end position="330"/>
    </location>
</feature>
<dbReference type="NCBIfam" id="NF006778">
    <property type="entry name" value="PRK09293.1-1"/>
    <property type="match status" value="1"/>
</dbReference>
<dbReference type="GO" id="GO:0006000">
    <property type="term" value="P:fructose metabolic process"/>
    <property type="evidence" value="ECO:0007669"/>
    <property type="project" value="TreeGrafter"/>
</dbReference>
<dbReference type="InterPro" id="IPR000146">
    <property type="entry name" value="FBPase_class-1"/>
</dbReference>
<keyword evidence="7" id="KW-0479">Metal-binding</keyword>
<dbReference type="InterPro" id="IPR028343">
    <property type="entry name" value="FBPtase"/>
</dbReference>
<proteinExistence type="inferred from homology"/>
<dbReference type="GO" id="GO:0006002">
    <property type="term" value="P:fructose 6-phosphate metabolic process"/>
    <property type="evidence" value="ECO:0007669"/>
    <property type="project" value="TreeGrafter"/>
</dbReference>